<keyword evidence="7" id="KW-1185">Reference proteome</keyword>
<dbReference type="Pfam" id="PF00657">
    <property type="entry name" value="Lipase_GDSL"/>
    <property type="match status" value="1"/>
</dbReference>
<keyword evidence="5" id="KW-0732">Signal</keyword>
<evidence type="ECO:0000256" key="1">
    <source>
        <dbReference type="ARBA" id="ARBA00008668"/>
    </source>
</evidence>
<dbReference type="PANTHER" id="PTHR46020:SF15">
    <property type="entry name" value="SGNH HYDROLASE-TYPE ESTERASE DOMAIN-CONTAINING PROTEIN"/>
    <property type="match status" value="1"/>
</dbReference>
<dbReference type="GO" id="GO:0016788">
    <property type="term" value="F:hydrolase activity, acting on ester bonds"/>
    <property type="evidence" value="ECO:0007669"/>
    <property type="project" value="InterPro"/>
</dbReference>
<comment type="similarity">
    <text evidence="1">Belongs to the 'GDSL' lipolytic enzyme family.</text>
</comment>
<dbReference type="GO" id="GO:0006629">
    <property type="term" value="P:lipid metabolic process"/>
    <property type="evidence" value="ECO:0007669"/>
    <property type="project" value="UniProtKB-KW"/>
</dbReference>
<accession>A0A5J9W1X6</accession>
<name>A0A5J9W1X6_9POAL</name>
<organism evidence="6 7">
    <name type="scientific">Eragrostis curvula</name>
    <name type="common">weeping love grass</name>
    <dbReference type="NCBI Taxonomy" id="38414"/>
    <lineage>
        <taxon>Eukaryota</taxon>
        <taxon>Viridiplantae</taxon>
        <taxon>Streptophyta</taxon>
        <taxon>Embryophyta</taxon>
        <taxon>Tracheophyta</taxon>
        <taxon>Spermatophyta</taxon>
        <taxon>Magnoliopsida</taxon>
        <taxon>Liliopsida</taxon>
        <taxon>Poales</taxon>
        <taxon>Poaceae</taxon>
        <taxon>PACMAD clade</taxon>
        <taxon>Chloridoideae</taxon>
        <taxon>Eragrostideae</taxon>
        <taxon>Eragrostidinae</taxon>
        <taxon>Eragrostis</taxon>
    </lineage>
</organism>
<evidence type="ECO:0008006" key="8">
    <source>
        <dbReference type="Google" id="ProtNLM"/>
    </source>
</evidence>
<evidence type="ECO:0000313" key="6">
    <source>
        <dbReference type="EMBL" id="TVU41961.1"/>
    </source>
</evidence>
<evidence type="ECO:0000256" key="4">
    <source>
        <dbReference type="SAM" id="MobiDB-lite"/>
    </source>
</evidence>
<keyword evidence="3" id="KW-0443">Lipid metabolism</keyword>
<dbReference type="InterPro" id="IPR036514">
    <property type="entry name" value="SGNH_hydro_sf"/>
</dbReference>
<proteinExistence type="inferred from homology"/>
<dbReference type="InterPro" id="IPR001087">
    <property type="entry name" value="GDSL"/>
</dbReference>
<dbReference type="Gene3D" id="3.40.50.1110">
    <property type="entry name" value="SGNH hydrolase"/>
    <property type="match status" value="1"/>
</dbReference>
<reference evidence="6 7" key="1">
    <citation type="journal article" date="2019" name="Sci. Rep.">
        <title>A high-quality genome of Eragrostis curvula grass provides insights into Poaceae evolution and supports new strategies to enhance forage quality.</title>
        <authorList>
            <person name="Carballo J."/>
            <person name="Santos B.A.C.M."/>
            <person name="Zappacosta D."/>
            <person name="Garbus I."/>
            <person name="Selva J.P."/>
            <person name="Gallo C.A."/>
            <person name="Diaz A."/>
            <person name="Albertini E."/>
            <person name="Caccamo M."/>
            <person name="Echenique V."/>
        </authorList>
    </citation>
    <scope>NUCLEOTIDE SEQUENCE [LARGE SCALE GENOMIC DNA]</scope>
    <source>
        <strain evidence="7">cv. Victoria</strain>
        <tissue evidence="6">Leaf</tissue>
    </source>
</reference>
<comment type="caution">
    <text evidence="6">The sequence shown here is derived from an EMBL/GenBank/DDBJ whole genome shotgun (WGS) entry which is preliminary data.</text>
</comment>
<dbReference type="EMBL" id="RWGY01000007">
    <property type="protein sequence ID" value="TVU41961.1"/>
    <property type="molecule type" value="Genomic_DNA"/>
</dbReference>
<sequence>MKIVPLALCLFLALAGGGDVVEAGRRSRHRRPDYKLLVLGDSYVDAGNLPRSADRSLTSRGWYWPYGISDGNRPSGRFSDGMVQSDFVARILGLDESPPAYSTLGPKDDVDPSGVNLAVGGSGVLMGTPTLGQQVDQLRSLMMAMGRGVTDEIRSVVKRLLDDVGVVNTMPPMGCVPWESARNNHTRCESRGNMMSDVHNTALRQKLAEFKQARPGPPARPQLRLQRLRAGRRRRHHLHQQTAGVLRCMAALRRLLRPGGPVGTPAVHPLPQPRPALLLGLHAPHPGRMEGRHGHPPRSPQGVPTQRR</sequence>
<dbReference type="AlphaFoldDB" id="A0A5J9W1X6"/>
<evidence type="ECO:0000256" key="3">
    <source>
        <dbReference type="ARBA" id="ARBA00023098"/>
    </source>
</evidence>
<feature type="signal peptide" evidence="5">
    <location>
        <begin position="1"/>
        <end position="17"/>
    </location>
</feature>
<dbReference type="OrthoDB" id="583516at2759"/>
<evidence type="ECO:0000256" key="2">
    <source>
        <dbReference type="ARBA" id="ARBA00022801"/>
    </source>
</evidence>
<gene>
    <name evidence="6" type="ORF">EJB05_15523</name>
</gene>
<dbReference type="Proteomes" id="UP000324897">
    <property type="component" value="Chromosome 4"/>
</dbReference>
<keyword evidence="2" id="KW-0378">Hydrolase</keyword>
<protein>
    <recommendedName>
        <fullName evidence="8">GDSL esterase/lipase</fullName>
    </recommendedName>
</protein>
<feature type="chain" id="PRO_5023918508" description="GDSL esterase/lipase" evidence="5">
    <location>
        <begin position="18"/>
        <end position="308"/>
    </location>
</feature>
<dbReference type="PANTHER" id="PTHR46020">
    <property type="entry name" value="OSJNBB0059K02.9 PROTEIN"/>
    <property type="match status" value="1"/>
</dbReference>
<feature type="region of interest" description="Disordered" evidence="4">
    <location>
        <begin position="281"/>
        <end position="308"/>
    </location>
</feature>
<evidence type="ECO:0000313" key="7">
    <source>
        <dbReference type="Proteomes" id="UP000324897"/>
    </source>
</evidence>
<dbReference type="Gramene" id="TVU41961">
    <property type="protein sequence ID" value="TVU41961"/>
    <property type="gene ID" value="EJB05_15523"/>
</dbReference>
<evidence type="ECO:0000256" key="5">
    <source>
        <dbReference type="SAM" id="SignalP"/>
    </source>
</evidence>